<dbReference type="PANTHER" id="PTHR46704:SF1">
    <property type="entry name" value="TELOMERE LENGTH REGULATION PROTEIN TEL2 HOMOLOG"/>
    <property type="match status" value="1"/>
</dbReference>
<protein>
    <recommendedName>
        <fullName evidence="3">DUF4435 domain-containing protein</fullName>
    </recommendedName>
</protein>
<name>A0ABY7EFG0_MYAAR</name>
<accession>A0ABY7EFG0</accession>
<evidence type="ECO:0000313" key="1">
    <source>
        <dbReference type="EMBL" id="WAR07159.1"/>
    </source>
</evidence>
<keyword evidence="2" id="KW-1185">Reference proteome</keyword>
<sequence length="240" mass="27281">MNSKKHNFLLNISNKQNFIDMLAVKLEGAGVNVTKAVGDADFDIVMTAVNYSKSINTVVVGEDTDLLLLLCYYFEDYDFSMKAGKKKSTNIKVVKEHLGIDVCKHILFIHAILGCDAVSKPSGLGKTASLKLFNKSMEFQEYAQQFEKLPHEISKEEIEQHGERALILLYTDRQIDSINDLRVRFFIEKTSSNSLFIDPKTLPPTSSATKYHSLRTYYQIFQWKGLDENPCDYGWMLSNG</sequence>
<dbReference type="EMBL" id="CP111017">
    <property type="protein sequence ID" value="WAR07159.1"/>
    <property type="molecule type" value="Genomic_DNA"/>
</dbReference>
<dbReference type="Proteomes" id="UP001164746">
    <property type="component" value="Chromosome 6"/>
</dbReference>
<dbReference type="PANTHER" id="PTHR46704">
    <property type="entry name" value="CXC DOMAIN-CONTAINING PROTEIN-RELATED"/>
    <property type="match status" value="1"/>
</dbReference>
<gene>
    <name evidence="1" type="ORF">MAR_017117</name>
</gene>
<evidence type="ECO:0008006" key="3">
    <source>
        <dbReference type="Google" id="ProtNLM"/>
    </source>
</evidence>
<reference evidence="1" key="1">
    <citation type="submission" date="2022-11" db="EMBL/GenBank/DDBJ databases">
        <title>Centuries of genome instability and evolution in soft-shell clam transmissible cancer (bioRxiv).</title>
        <authorList>
            <person name="Hart S.F.M."/>
            <person name="Yonemitsu M.A."/>
            <person name="Giersch R.M."/>
            <person name="Beal B.F."/>
            <person name="Arriagada G."/>
            <person name="Davis B.W."/>
            <person name="Ostrander E.A."/>
            <person name="Goff S.P."/>
            <person name="Metzger M.J."/>
        </authorList>
    </citation>
    <scope>NUCLEOTIDE SEQUENCE</scope>
    <source>
        <strain evidence="1">MELC-2E11</strain>
        <tissue evidence="1">Siphon/mantle</tissue>
    </source>
</reference>
<organism evidence="1 2">
    <name type="scientific">Mya arenaria</name>
    <name type="common">Soft-shell clam</name>
    <dbReference type="NCBI Taxonomy" id="6604"/>
    <lineage>
        <taxon>Eukaryota</taxon>
        <taxon>Metazoa</taxon>
        <taxon>Spiralia</taxon>
        <taxon>Lophotrochozoa</taxon>
        <taxon>Mollusca</taxon>
        <taxon>Bivalvia</taxon>
        <taxon>Autobranchia</taxon>
        <taxon>Heteroconchia</taxon>
        <taxon>Euheterodonta</taxon>
        <taxon>Imparidentia</taxon>
        <taxon>Neoheterodontei</taxon>
        <taxon>Myida</taxon>
        <taxon>Myoidea</taxon>
        <taxon>Myidae</taxon>
        <taxon>Mya</taxon>
    </lineage>
</organism>
<evidence type="ECO:0000313" key="2">
    <source>
        <dbReference type="Proteomes" id="UP001164746"/>
    </source>
</evidence>
<proteinExistence type="predicted"/>